<dbReference type="Pfam" id="PF00085">
    <property type="entry name" value="Thioredoxin"/>
    <property type="match status" value="1"/>
</dbReference>
<gene>
    <name evidence="4" type="ORF">N656DRAFT_785140</name>
</gene>
<dbReference type="GeneID" id="89940441"/>
<organism evidence="4 5">
    <name type="scientific">Canariomyces notabilis</name>
    <dbReference type="NCBI Taxonomy" id="2074819"/>
    <lineage>
        <taxon>Eukaryota</taxon>
        <taxon>Fungi</taxon>
        <taxon>Dikarya</taxon>
        <taxon>Ascomycota</taxon>
        <taxon>Pezizomycotina</taxon>
        <taxon>Sordariomycetes</taxon>
        <taxon>Sordariomycetidae</taxon>
        <taxon>Sordariales</taxon>
        <taxon>Chaetomiaceae</taxon>
        <taxon>Canariomyces</taxon>
    </lineage>
</organism>
<dbReference type="GO" id="GO:0003756">
    <property type="term" value="F:protein disulfide isomerase activity"/>
    <property type="evidence" value="ECO:0007669"/>
    <property type="project" value="TreeGrafter"/>
</dbReference>
<dbReference type="InterPro" id="IPR036249">
    <property type="entry name" value="Thioredoxin-like_sf"/>
</dbReference>
<dbReference type="SUPFAM" id="SSF52833">
    <property type="entry name" value="Thioredoxin-like"/>
    <property type="match status" value="2"/>
</dbReference>
<dbReference type="InterPro" id="IPR013766">
    <property type="entry name" value="Thioredoxin_domain"/>
</dbReference>
<proteinExistence type="inferred from homology"/>
<dbReference type="CDD" id="cd02982">
    <property type="entry name" value="PDI_b'_family"/>
    <property type="match status" value="1"/>
</dbReference>
<feature type="signal peptide" evidence="2">
    <location>
        <begin position="1"/>
        <end position="21"/>
    </location>
</feature>
<sequence>MLLHGCLVLALVCCLGHGAVAWNHVTQQQLQDALDSNGYTLVAYSEALEPEWLAMQETEKDDNIVSFDCHAHSMVCSDLEVASFPAIRLYHRDGRIDRYRGLRKGREIAMFLHRMLRPPYLETDEHLSGVMTMLDDVVVMAHTQPDDWDFFDQFRSLANKYRDRFSFVAAPPVGDTSVLVCYSNIDDVKHTASDVVTAGAMESFINMCAEPLIPDWTEGDDARYRSAGKSIVHYFATSDAEKETYRQEMRALAKKYANTLRFTITDANKDPDSLTKFGLKPEVTQKTGLALENTTTGDIFLFTGHQDVTAPVVEAFIEDITRGNVQPWDRRVRKEQISSHDEL</sequence>
<dbReference type="PANTHER" id="PTHR18929">
    <property type="entry name" value="PROTEIN DISULFIDE ISOMERASE"/>
    <property type="match status" value="1"/>
</dbReference>
<accession>A0AAN6QHH2</accession>
<name>A0AAN6QHH2_9PEZI</name>
<dbReference type="Proteomes" id="UP001302812">
    <property type="component" value="Unassembled WGS sequence"/>
</dbReference>
<feature type="chain" id="PRO_5043011567" description="Thioredoxin domain-containing protein" evidence="2">
    <location>
        <begin position="22"/>
        <end position="343"/>
    </location>
</feature>
<dbReference type="GO" id="GO:0005783">
    <property type="term" value="C:endoplasmic reticulum"/>
    <property type="evidence" value="ECO:0007669"/>
    <property type="project" value="TreeGrafter"/>
</dbReference>
<dbReference type="GO" id="GO:0006457">
    <property type="term" value="P:protein folding"/>
    <property type="evidence" value="ECO:0007669"/>
    <property type="project" value="TreeGrafter"/>
</dbReference>
<dbReference type="CDD" id="cd02961">
    <property type="entry name" value="PDI_a_family"/>
    <property type="match status" value="1"/>
</dbReference>
<evidence type="ECO:0000313" key="4">
    <source>
        <dbReference type="EMBL" id="KAK4107506.1"/>
    </source>
</evidence>
<protein>
    <recommendedName>
        <fullName evidence="3">Thioredoxin domain-containing protein</fullName>
    </recommendedName>
</protein>
<evidence type="ECO:0000256" key="2">
    <source>
        <dbReference type="SAM" id="SignalP"/>
    </source>
</evidence>
<comment type="caution">
    <text evidence="4">The sequence shown here is derived from an EMBL/GenBank/DDBJ whole genome shotgun (WGS) entry which is preliminary data.</text>
</comment>
<keyword evidence="2" id="KW-0732">Signal</keyword>
<comment type="similarity">
    <text evidence="1">Belongs to the protein disulfide isomerase family.</text>
</comment>
<feature type="domain" description="Thioredoxin" evidence="3">
    <location>
        <begin position="47"/>
        <end position="112"/>
    </location>
</feature>
<dbReference type="RefSeq" id="XP_064665076.1">
    <property type="nucleotide sequence ID" value="XM_064816316.1"/>
</dbReference>
<evidence type="ECO:0000259" key="3">
    <source>
        <dbReference type="Pfam" id="PF00085"/>
    </source>
</evidence>
<dbReference type="AlphaFoldDB" id="A0AAN6QHH2"/>
<evidence type="ECO:0000313" key="5">
    <source>
        <dbReference type="Proteomes" id="UP001302812"/>
    </source>
</evidence>
<evidence type="ECO:0000256" key="1">
    <source>
        <dbReference type="ARBA" id="ARBA00006347"/>
    </source>
</evidence>
<dbReference type="GO" id="GO:0034976">
    <property type="term" value="P:response to endoplasmic reticulum stress"/>
    <property type="evidence" value="ECO:0007669"/>
    <property type="project" value="TreeGrafter"/>
</dbReference>
<reference evidence="4" key="1">
    <citation type="journal article" date="2023" name="Mol. Phylogenet. Evol.">
        <title>Genome-scale phylogeny and comparative genomics of the fungal order Sordariales.</title>
        <authorList>
            <person name="Hensen N."/>
            <person name="Bonometti L."/>
            <person name="Westerberg I."/>
            <person name="Brannstrom I.O."/>
            <person name="Guillou S."/>
            <person name="Cros-Aarteil S."/>
            <person name="Calhoun S."/>
            <person name="Haridas S."/>
            <person name="Kuo A."/>
            <person name="Mondo S."/>
            <person name="Pangilinan J."/>
            <person name="Riley R."/>
            <person name="LaButti K."/>
            <person name="Andreopoulos B."/>
            <person name="Lipzen A."/>
            <person name="Chen C."/>
            <person name="Yan M."/>
            <person name="Daum C."/>
            <person name="Ng V."/>
            <person name="Clum A."/>
            <person name="Steindorff A."/>
            <person name="Ohm R.A."/>
            <person name="Martin F."/>
            <person name="Silar P."/>
            <person name="Natvig D.O."/>
            <person name="Lalanne C."/>
            <person name="Gautier V."/>
            <person name="Ament-Velasquez S.L."/>
            <person name="Kruys A."/>
            <person name="Hutchinson M.I."/>
            <person name="Powell A.J."/>
            <person name="Barry K."/>
            <person name="Miller A.N."/>
            <person name="Grigoriev I.V."/>
            <person name="Debuchy R."/>
            <person name="Gladieux P."/>
            <person name="Hiltunen Thoren M."/>
            <person name="Johannesson H."/>
        </authorList>
    </citation>
    <scope>NUCLEOTIDE SEQUENCE</scope>
    <source>
        <strain evidence="4">CBS 508.74</strain>
    </source>
</reference>
<reference evidence="4" key="2">
    <citation type="submission" date="2023-05" db="EMBL/GenBank/DDBJ databases">
        <authorList>
            <consortium name="Lawrence Berkeley National Laboratory"/>
            <person name="Steindorff A."/>
            <person name="Hensen N."/>
            <person name="Bonometti L."/>
            <person name="Westerberg I."/>
            <person name="Brannstrom I.O."/>
            <person name="Guillou S."/>
            <person name="Cros-Aarteil S."/>
            <person name="Calhoun S."/>
            <person name="Haridas S."/>
            <person name="Kuo A."/>
            <person name="Mondo S."/>
            <person name="Pangilinan J."/>
            <person name="Riley R."/>
            <person name="Labutti K."/>
            <person name="Andreopoulos B."/>
            <person name="Lipzen A."/>
            <person name="Chen C."/>
            <person name="Yanf M."/>
            <person name="Daum C."/>
            <person name="Ng V."/>
            <person name="Clum A."/>
            <person name="Ohm R."/>
            <person name="Martin F."/>
            <person name="Silar P."/>
            <person name="Natvig D."/>
            <person name="Lalanne C."/>
            <person name="Gautier V."/>
            <person name="Ament-Velasquez S.L."/>
            <person name="Kruys A."/>
            <person name="Hutchinson M.I."/>
            <person name="Powell A.J."/>
            <person name="Barry K."/>
            <person name="Miller A.N."/>
            <person name="Grigoriev I.V."/>
            <person name="Debuchy R."/>
            <person name="Gladieux P."/>
            <person name="Thoren M.H."/>
            <person name="Johannesson H."/>
        </authorList>
    </citation>
    <scope>NUCLEOTIDE SEQUENCE</scope>
    <source>
        <strain evidence="4">CBS 508.74</strain>
    </source>
</reference>
<dbReference type="EMBL" id="MU853372">
    <property type="protein sequence ID" value="KAK4107506.1"/>
    <property type="molecule type" value="Genomic_DNA"/>
</dbReference>
<dbReference type="Gene3D" id="3.40.30.10">
    <property type="entry name" value="Glutaredoxin"/>
    <property type="match status" value="2"/>
</dbReference>
<keyword evidence="5" id="KW-1185">Reference proteome</keyword>